<dbReference type="Pfam" id="PF01475">
    <property type="entry name" value="FUR"/>
    <property type="match status" value="1"/>
</dbReference>
<dbReference type="RefSeq" id="WP_301120351.1">
    <property type="nucleotide sequence ID" value="NZ_JAUHPX010000001.1"/>
</dbReference>
<dbReference type="AlphaFoldDB" id="A0AAW7M7F7"/>
<comment type="cofactor">
    <cofactor evidence="12">
        <name>Mn(2+)</name>
        <dbReference type="ChEBI" id="CHEBI:29035"/>
    </cofactor>
    <cofactor evidence="12">
        <name>Fe(2+)</name>
        <dbReference type="ChEBI" id="CHEBI:29033"/>
    </cofactor>
    <text evidence="12">Binds 1 Mn(2+) or Fe(2+) ion per subunit.</text>
</comment>
<evidence type="ECO:0000256" key="9">
    <source>
        <dbReference type="ARBA" id="ARBA00023125"/>
    </source>
</evidence>
<dbReference type="InterPro" id="IPR002481">
    <property type="entry name" value="FUR"/>
</dbReference>
<keyword evidence="6 11" id="KW-0479">Metal-binding</keyword>
<dbReference type="GO" id="GO:0005829">
    <property type="term" value="C:cytosol"/>
    <property type="evidence" value="ECO:0007669"/>
    <property type="project" value="TreeGrafter"/>
</dbReference>
<dbReference type="EMBL" id="JAUHPX010000001">
    <property type="protein sequence ID" value="MDN4487010.1"/>
    <property type="molecule type" value="Genomic_DNA"/>
</dbReference>
<keyword evidence="14" id="KW-1185">Reference proteome</keyword>
<comment type="cofactor">
    <cofactor evidence="11">
        <name>Zn(2+)</name>
        <dbReference type="ChEBI" id="CHEBI:29105"/>
    </cofactor>
    <text evidence="11">Binds 1 zinc ion per subunit.</text>
</comment>
<accession>A0AAW7M7F7</accession>
<dbReference type="PANTHER" id="PTHR33202:SF2">
    <property type="entry name" value="FERRIC UPTAKE REGULATION PROTEIN"/>
    <property type="match status" value="1"/>
</dbReference>
<dbReference type="CDD" id="cd07153">
    <property type="entry name" value="Fur_like"/>
    <property type="match status" value="1"/>
</dbReference>
<feature type="binding site" evidence="11">
    <location>
        <position position="132"/>
    </location>
    <ligand>
        <name>Zn(2+)</name>
        <dbReference type="ChEBI" id="CHEBI:29105"/>
    </ligand>
</feature>
<evidence type="ECO:0000313" key="14">
    <source>
        <dbReference type="Proteomes" id="UP001172737"/>
    </source>
</evidence>
<protein>
    <submittedName>
        <fullName evidence="13">Fur family transcriptional regulator</fullName>
    </submittedName>
</protein>
<dbReference type="PANTHER" id="PTHR33202">
    <property type="entry name" value="ZINC UPTAKE REGULATION PROTEIN"/>
    <property type="match status" value="1"/>
</dbReference>
<keyword evidence="5" id="KW-0678">Repressor</keyword>
<feature type="binding site" evidence="11">
    <location>
        <position position="92"/>
    </location>
    <ligand>
        <name>Zn(2+)</name>
        <dbReference type="ChEBI" id="CHEBI:29105"/>
    </ligand>
</feature>
<dbReference type="SUPFAM" id="SSF46785">
    <property type="entry name" value="Winged helix' DNA-binding domain"/>
    <property type="match status" value="1"/>
</dbReference>
<evidence type="ECO:0000256" key="12">
    <source>
        <dbReference type="PIRSR" id="PIRSR602481-2"/>
    </source>
</evidence>
<dbReference type="Gene3D" id="1.10.10.10">
    <property type="entry name" value="Winged helix-like DNA-binding domain superfamily/Winged helix DNA-binding domain"/>
    <property type="match status" value="1"/>
</dbReference>
<reference evidence="13" key="1">
    <citation type="submission" date="2023-06" db="EMBL/GenBank/DDBJ databases">
        <title>Sysu t00039.</title>
        <authorList>
            <person name="Gao L."/>
            <person name="Fang B.-Z."/>
            <person name="Li W.-J."/>
        </authorList>
    </citation>
    <scope>NUCLEOTIDE SEQUENCE</scope>
    <source>
        <strain evidence="13">SYSU T00039</strain>
    </source>
</reference>
<dbReference type="GO" id="GO:0008270">
    <property type="term" value="F:zinc ion binding"/>
    <property type="evidence" value="ECO:0007669"/>
    <property type="project" value="TreeGrafter"/>
</dbReference>
<feature type="binding site" evidence="12">
    <location>
        <position position="121"/>
    </location>
    <ligand>
        <name>Fe cation</name>
        <dbReference type="ChEBI" id="CHEBI:24875"/>
    </ligand>
</feature>
<evidence type="ECO:0000256" key="5">
    <source>
        <dbReference type="ARBA" id="ARBA00022491"/>
    </source>
</evidence>
<gene>
    <name evidence="13" type="ORF">QQX10_02400</name>
</gene>
<keyword evidence="12" id="KW-0408">Iron</keyword>
<feature type="binding site" evidence="12">
    <location>
        <position position="104"/>
    </location>
    <ligand>
        <name>Fe cation</name>
        <dbReference type="ChEBI" id="CHEBI:24875"/>
    </ligand>
</feature>
<dbReference type="Gene3D" id="3.30.1490.190">
    <property type="match status" value="1"/>
</dbReference>
<evidence type="ECO:0000313" key="13">
    <source>
        <dbReference type="EMBL" id="MDN4487010.1"/>
    </source>
</evidence>
<dbReference type="InterPro" id="IPR036390">
    <property type="entry name" value="WH_DNA-bd_sf"/>
</dbReference>
<keyword evidence="4" id="KW-0963">Cytoplasm</keyword>
<comment type="similarity">
    <text evidence="2">Belongs to the Fur family.</text>
</comment>
<evidence type="ECO:0000256" key="7">
    <source>
        <dbReference type="ARBA" id="ARBA00022833"/>
    </source>
</evidence>
<dbReference type="GO" id="GO:1900376">
    <property type="term" value="P:regulation of secondary metabolite biosynthetic process"/>
    <property type="evidence" value="ECO:0007669"/>
    <property type="project" value="TreeGrafter"/>
</dbReference>
<comment type="subcellular location">
    <subcellularLocation>
        <location evidence="1">Cytoplasm</location>
    </subcellularLocation>
</comment>
<evidence type="ECO:0000256" key="6">
    <source>
        <dbReference type="ARBA" id="ARBA00022723"/>
    </source>
</evidence>
<dbReference type="GO" id="GO:0000976">
    <property type="term" value="F:transcription cis-regulatory region binding"/>
    <property type="evidence" value="ECO:0007669"/>
    <property type="project" value="TreeGrafter"/>
</dbReference>
<evidence type="ECO:0000256" key="11">
    <source>
        <dbReference type="PIRSR" id="PIRSR602481-1"/>
    </source>
</evidence>
<dbReference type="Proteomes" id="UP001172737">
    <property type="component" value="Unassembled WGS sequence"/>
</dbReference>
<evidence type="ECO:0000256" key="2">
    <source>
        <dbReference type="ARBA" id="ARBA00007957"/>
    </source>
</evidence>
<keyword evidence="9" id="KW-0238">DNA-binding</keyword>
<comment type="subunit">
    <text evidence="3">Homodimer.</text>
</comment>
<keyword evidence="7 11" id="KW-0862">Zinc</keyword>
<feature type="binding site" evidence="12">
    <location>
        <position position="83"/>
    </location>
    <ligand>
        <name>Fe cation</name>
        <dbReference type="ChEBI" id="CHEBI:24875"/>
    </ligand>
</feature>
<keyword evidence="10" id="KW-0804">Transcription</keyword>
<keyword evidence="8" id="KW-0805">Transcription regulation</keyword>
<organism evidence="13 14">
    <name type="scientific">Demequina lignilytica</name>
    <dbReference type="NCBI Taxonomy" id="3051663"/>
    <lineage>
        <taxon>Bacteria</taxon>
        <taxon>Bacillati</taxon>
        <taxon>Actinomycetota</taxon>
        <taxon>Actinomycetes</taxon>
        <taxon>Micrococcales</taxon>
        <taxon>Demequinaceae</taxon>
        <taxon>Demequina</taxon>
    </lineage>
</organism>
<dbReference type="GO" id="GO:0003700">
    <property type="term" value="F:DNA-binding transcription factor activity"/>
    <property type="evidence" value="ECO:0007669"/>
    <property type="project" value="InterPro"/>
</dbReference>
<evidence type="ECO:0000256" key="1">
    <source>
        <dbReference type="ARBA" id="ARBA00004496"/>
    </source>
</evidence>
<dbReference type="InterPro" id="IPR036388">
    <property type="entry name" value="WH-like_DNA-bd_sf"/>
</dbReference>
<evidence type="ECO:0000256" key="4">
    <source>
        <dbReference type="ARBA" id="ARBA00022490"/>
    </source>
</evidence>
<proteinExistence type="inferred from homology"/>
<comment type="caution">
    <text evidence="13">The sequence shown here is derived from an EMBL/GenBank/DDBJ whole genome shotgun (WGS) entry which is preliminary data.</text>
</comment>
<dbReference type="GO" id="GO:0045892">
    <property type="term" value="P:negative regulation of DNA-templated transcription"/>
    <property type="evidence" value="ECO:0007669"/>
    <property type="project" value="TreeGrafter"/>
</dbReference>
<name>A0AAW7M7F7_9MICO</name>
<feature type="binding site" evidence="11">
    <location>
        <position position="89"/>
    </location>
    <ligand>
        <name>Zn(2+)</name>
        <dbReference type="ChEBI" id="CHEBI:29105"/>
    </ligand>
</feature>
<feature type="binding site" evidence="11">
    <location>
        <position position="129"/>
    </location>
    <ligand>
        <name>Zn(2+)</name>
        <dbReference type="ChEBI" id="CHEBI:29105"/>
    </ligand>
</feature>
<sequence>MSGDAAPRPRMTRQRVEILDALDTRDFRSAQAWHERLRADGSTVGLATVYRTLQALAETGDVDSVVSESGEILYRRCEAGEEHHHHLRCRVCGKAVEIDVPAFEEFAHRIGADHGYGEIRHTIELTGVCPECAAAGRG</sequence>
<evidence type="ECO:0000256" key="3">
    <source>
        <dbReference type="ARBA" id="ARBA00011738"/>
    </source>
</evidence>
<evidence type="ECO:0000256" key="8">
    <source>
        <dbReference type="ARBA" id="ARBA00023015"/>
    </source>
</evidence>
<dbReference type="InterPro" id="IPR043135">
    <property type="entry name" value="Fur_C"/>
</dbReference>
<evidence type="ECO:0000256" key="10">
    <source>
        <dbReference type="ARBA" id="ARBA00023163"/>
    </source>
</evidence>